<dbReference type="EMBL" id="FPCH01000001">
    <property type="protein sequence ID" value="SFV26276.1"/>
    <property type="molecule type" value="Genomic_DNA"/>
</dbReference>
<keyword evidence="1" id="KW-1133">Transmembrane helix</keyword>
<gene>
    <name evidence="3" type="ORF">SAMN04488557_0404</name>
</gene>
<evidence type="ECO:0000313" key="4">
    <source>
        <dbReference type="Proteomes" id="UP000199423"/>
    </source>
</evidence>
<dbReference type="InterPro" id="IPR002035">
    <property type="entry name" value="VWF_A"/>
</dbReference>
<keyword evidence="1" id="KW-0472">Membrane</keyword>
<dbReference type="STRING" id="51670.SAMN04488557_0404"/>
<sequence length="480" mass="50633">MKFASFSLRRALCGYWKAGNAGAERLRGRTAFRRFASDSRGDVAILFGLMTLVLVMLIGLAVDYGRLVNARNQTLEATDAAVLAGARALQTNGGDQAAAIKVAQAFYKQAVQSRISIVSNSDNINFAVTDSGTAVVSNGNAQISTPFMSVAGVKTLPLLHADGSDYAKAVLAVGGNAELNLEVSMMLDITGSMKGQKLTDMKAAASDLVNIVVWKDQSKYTSRIAIVPFAYDVRPPSSVLAKVRGATPTNPLTVSNTKYYPADCVVERTGTEKYTDAAPAANKYLMTHYTTDSTGSGSNKKGVCDVAASAELLPLTSDKTALLAKINGLATAGSTAGHIGTAWAWYLLSPNWGSLWASTSAPAAYNAPNLKKIAVLMTDGEYNTQYTSNGIDDGSSSLTSCPKAANGCSSAQAKEQCKAMKAKGIEVYTVGFQLDNQTAIDTLKSCATDADHFYNSTTGDALKAAFRDIALKISTLYLSQ</sequence>
<evidence type="ECO:0000256" key="1">
    <source>
        <dbReference type="SAM" id="Phobius"/>
    </source>
</evidence>
<proteinExistence type="predicted"/>
<evidence type="ECO:0000313" key="3">
    <source>
        <dbReference type="EMBL" id="SFV26276.1"/>
    </source>
</evidence>
<dbReference type="Pfam" id="PF00092">
    <property type="entry name" value="VWA"/>
    <property type="match status" value="1"/>
</dbReference>
<dbReference type="Gene3D" id="3.40.50.410">
    <property type="entry name" value="von Willebrand factor, type A domain"/>
    <property type="match status" value="1"/>
</dbReference>
<dbReference type="Proteomes" id="UP000199423">
    <property type="component" value="Unassembled WGS sequence"/>
</dbReference>
<dbReference type="OrthoDB" id="7522752at2"/>
<keyword evidence="1" id="KW-0812">Transmembrane</keyword>
<feature type="transmembrane region" description="Helical" evidence="1">
    <location>
        <begin position="43"/>
        <end position="62"/>
    </location>
</feature>
<dbReference type="Pfam" id="PF13400">
    <property type="entry name" value="Tad"/>
    <property type="match status" value="1"/>
</dbReference>
<dbReference type="InterPro" id="IPR036465">
    <property type="entry name" value="vWFA_dom_sf"/>
</dbReference>
<keyword evidence="4" id="KW-1185">Reference proteome</keyword>
<feature type="domain" description="VWFA" evidence="2">
    <location>
        <begin position="182"/>
        <end position="469"/>
    </location>
</feature>
<name>A0A1I7MV99_9HYPH</name>
<dbReference type="AlphaFoldDB" id="A0A1I7MV99"/>
<accession>A0A1I7MV99</accession>
<dbReference type="PROSITE" id="PS50234">
    <property type="entry name" value="VWFA"/>
    <property type="match status" value="1"/>
</dbReference>
<organism evidence="3 4">
    <name type="scientific">Hyphomicrobium facile</name>
    <dbReference type="NCBI Taxonomy" id="51670"/>
    <lineage>
        <taxon>Bacteria</taxon>
        <taxon>Pseudomonadati</taxon>
        <taxon>Pseudomonadota</taxon>
        <taxon>Alphaproteobacteria</taxon>
        <taxon>Hyphomicrobiales</taxon>
        <taxon>Hyphomicrobiaceae</taxon>
        <taxon>Hyphomicrobium</taxon>
    </lineage>
</organism>
<dbReference type="RefSeq" id="WP_092863483.1">
    <property type="nucleotide sequence ID" value="NZ_FPCH01000001.1"/>
</dbReference>
<dbReference type="InterPro" id="IPR028087">
    <property type="entry name" value="Tad_N"/>
</dbReference>
<evidence type="ECO:0000259" key="2">
    <source>
        <dbReference type="PROSITE" id="PS50234"/>
    </source>
</evidence>
<reference evidence="4" key="1">
    <citation type="submission" date="2016-10" db="EMBL/GenBank/DDBJ databases">
        <authorList>
            <person name="Varghese N."/>
            <person name="Submissions S."/>
        </authorList>
    </citation>
    <scope>NUCLEOTIDE SEQUENCE [LARGE SCALE GENOMIC DNA]</scope>
    <source>
        <strain evidence="4">DSM 1565</strain>
    </source>
</reference>
<protein>
    <submittedName>
        <fullName evidence="3">Putative Flp pilus-assembly TadE/G-like</fullName>
    </submittedName>
</protein>
<dbReference type="SUPFAM" id="SSF53300">
    <property type="entry name" value="vWA-like"/>
    <property type="match status" value="1"/>
</dbReference>